<reference evidence="12 13" key="1">
    <citation type="submission" date="2024-11" db="EMBL/GenBank/DDBJ databases">
        <title>Chromosome-level genome assembly of the freshwater bivalve Anodonta woodiana.</title>
        <authorList>
            <person name="Chen X."/>
        </authorList>
    </citation>
    <scope>NUCLEOTIDE SEQUENCE [LARGE SCALE GENOMIC DNA]</scope>
    <source>
        <strain evidence="12">MN2024</strain>
        <tissue evidence="12">Gills</tissue>
    </source>
</reference>
<evidence type="ECO:0000256" key="3">
    <source>
        <dbReference type="ARBA" id="ARBA00010171"/>
    </source>
</evidence>
<feature type="domain" description="Rad50/SbcC-type AAA" evidence="11">
    <location>
        <begin position="42"/>
        <end position="248"/>
    </location>
</feature>
<evidence type="ECO:0000256" key="9">
    <source>
        <dbReference type="ARBA" id="ARBA00023242"/>
    </source>
</evidence>
<dbReference type="InterPro" id="IPR038729">
    <property type="entry name" value="Rad50/SbcC_AAA"/>
</dbReference>
<dbReference type="GO" id="GO:0005524">
    <property type="term" value="F:ATP binding"/>
    <property type="evidence" value="ECO:0007669"/>
    <property type="project" value="UniProtKB-KW"/>
</dbReference>
<keyword evidence="6" id="KW-0547">Nucleotide-binding</keyword>
<keyword evidence="5" id="KW-0158">Chromosome</keyword>
<dbReference type="PANTHER" id="PTHR45916">
    <property type="entry name" value="STRUCTURAL MAINTENANCE OF CHROMOSOMES PROTEIN 5"/>
    <property type="match status" value="1"/>
</dbReference>
<dbReference type="PANTHER" id="PTHR45916:SF1">
    <property type="entry name" value="STRUCTURAL MAINTENANCE OF CHROMOSOMES PROTEIN 5"/>
    <property type="match status" value="1"/>
</dbReference>
<dbReference type="Pfam" id="PF13476">
    <property type="entry name" value="AAA_23"/>
    <property type="match status" value="1"/>
</dbReference>
<evidence type="ECO:0000256" key="10">
    <source>
        <dbReference type="SAM" id="Coils"/>
    </source>
</evidence>
<keyword evidence="7" id="KW-0067">ATP-binding</keyword>
<evidence type="ECO:0000256" key="1">
    <source>
        <dbReference type="ARBA" id="ARBA00004123"/>
    </source>
</evidence>
<dbReference type="Proteomes" id="UP001634394">
    <property type="component" value="Unassembled WGS sequence"/>
</dbReference>
<dbReference type="AlphaFoldDB" id="A0ABD3VY19"/>
<dbReference type="Gene3D" id="3.40.50.300">
    <property type="entry name" value="P-loop containing nucleotide triphosphate hydrolases"/>
    <property type="match status" value="2"/>
</dbReference>
<dbReference type="GO" id="GO:0005694">
    <property type="term" value="C:chromosome"/>
    <property type="evidence" value="ECO:0007669"/>
    <property type="project" value="UniProtKB-SubCell"/>
</dbReference>
<sequence length="1037" mass="120981">MAGKRRLGVLKEQNGDGDGALSLAAKRPEKTDPRYVEGAIVRIKLENVLTFDSVEFTFGPYLNVIIGPNGTGKSTIVCAICLGLGGKTSFLGRAHQPCDFIKHGCNKATIELQLYNPDGEDYLIKREINKNNTSSWTVNNRQASQKAVEEMVSRLSIQVGNLTQFLPQEKVADFAKMTQQELLENTEKAVGSADLFENHQKLKEATNTFKQLELAYSNLQERLEQEKQKNARLEQDVKNFEERENYLEKIKILQMKKAWVEYEEKRRLYVDVKEQQKLKAMEVKRARESFAPAQRQLEAAEKEKSNIDILMKNKTASLQEVARKAKENSKENDDLSDKFTEIEDELKFKKEQELTRRKRLSDLKKQLEALQNEFVSASDSEDIQPQLDTVNGNMRETNQSLNKVHQDGEQIRMKVESSRRDIQTLQKQLQNIRDVENKRLEVLRAKHKDTYDAYMWLKENQDRFKGKIHPPMMLCVNLKNPGMAKYIENHIRMDDLRAFVCEKTEDLKLFMDVMEEQHLRVSAVGMPNDSLDKFRPSFSIAELSKYGLYSYMKDLFTCPDAVMLYLCAQYRIHDIPVGDAKTKDCVNNIIQEFSKLRLFYSSYNQHSVKRSRYDHSLSTRSTKLKDAYFLTVSVDENRERELVQQIQKLQAELKEDEENYRKLQIKSQELDAAMNQLREEKKQLMLRKDRTKKLQSQIESKKQSVQNVESEAMNLQAEEEKAAKKIKDINLKKQRNLEQYTLNTQRCVELSMEKVRLSFQHTSAVYDFNMLEERVRDQCTILQRAETEFEEMKLNLAQCKEVAKKYLEIAKKMTSMGPNEELSDQIRLVVQEYRKRKKEISVMEKQLEVRLAEKNHHHQDIEEAKAHWIQPLQELISRINDSFSHFMKCLKCAGEVDLSVPENPEDYGRYGIRIRVKFRDGESLKELTPHHQSGGERSVATVLYMLSLQELARCPFRCVDEINQGMDPINERKIFEFVVRTVCNNSSQYFLITPKLLPDLQYADNMTVFCVYNGPYGTCHTQWNLKKFLKRRGKLQD</sequence>
<evidence type="ECO:0000256" key="7">
    <source>
        <dbReference type="ARBA" id="ARBA00022840"/>
    </source>
</evidence>
<dbReference type="EMBL" id="JBJQND010000009">
    <property type="protein sequence ID" value="KAL3866036.1"/>
    <property type="molecule type" value="Genomic_DNA"/>
</dbReference>
<organism evidence="12 13">
    <name type="scientific">Sinanodonta woodiana</name>
    <name type="common">Chinese pond mussel</name>
    <name type="synonym">Anodonta woodiana</name>
    <dbReference type="NCBI Taxonomy" id="1069815"/>
    <lineage>
        <taxon>Eukaryota</taxon>
        <taxon>Metazoa</taxon>
        <taxon>Spiralia</taxon>
        <taxon>Lophotrochozoa</taxon>
        <taxon>Mollusca</taxon>
        <taxon>Bivalvia</taxon>
        <taxon>Autobranchia</taxon>
        <taxon>Heteroconchia</taxon>
        <taxon>Palaeoheterodonta</taxon>
        <taxon>Unionida</taxon>
        <taxon>Unionoidea</taxon>
        <taxon>Unionidae</taxon>
        <taxon>Unioninae</taxon>
        <taxon>Sinanodonta</taxon>
    </lineage>
</organism>
<comment type="similarity">
    <text evidence="3">Belongs to the SMC family. SMC5 subfamily.</text>
</comment>
<evidence type="ECO:0000313" key="12">
    <source>
        <dbReference type="EMBL" id="KAL3866036.1"/>
    </source>
</evidence>
<evidence type="ECO:0000256" key="6">
    <source>
        <dbReference type="ARBA" id="ARBA00022741"/>
    </source>
</evidence>
<evidence type="ECO:0000256" key="5">
    <source>
        <dbReference type="ARBA" id="ARBA00022454"/>
    </source>
</evidence>
<gene>
    <name evidence="12" type="ORF">ACJMK2_043377</name>
</gene>
<evidence type="ECO:0000256" key="4">
    <source>
        <dbReference type="ARBA" id="ARBA00018687"/>
    </source>
</evidence>
<dbReference type="GO" id="GO:0005634">
    <property type="term" value="C:nucleus"/>
    <property type="evidence" value="ECO:0007669"/>
    <property type="project" value="UniProtKB-SubCell"/>
</dbReference>
<dbReference type="FunFam" id="3.40.50.300:FF:001301">
    <property type="entry name" value="Structural maintenance of chromosomes 5"/>
    <property type="match status" value="1"/>
</dbReference>
<protein>
    <recommendedName>
        <fullName evidence="4">Structural maintenance of chromosomes protein 5</fullName>
    </recommendedName>
</protein>
<evidence type="ECO:0000256" key="2">
    <source>
        <dbReference type="ARBA" id="ARBA00004286"/>
    </source>
</evidence>
<dbReference type="InterPro" id="IPR027417">
    <property type="entry name" value="P-loop_NTPase"/>
</dbReference>
<keyword evidence="8 10" id="KW-0175">Coiled coil</keyword>
<accession>A0ABD3VY19</accession>
<feature type="coiled-coil region" evidence="10">
    <location>
        <begin position="632"/>
        <end position="732"/>
    </location>
</feature>
<comment type="subcellular location">
    <subcellularLocation>
        <location evidence="2">Chromosome</location>
    </subcellularLocation>
    <subcellularLocation>
        <location evidence="1">Nucleus</location>
    </subcellularLocation>
</comment>
<evidence type="ECO:0000259" key="11">
    <source>
        <dbReference type="Pfam" id="PF13476"/>
    </source>
</evidence>
<keyword evidence="9" id="KW-0539">Nucleus</keyword>
<evidence type="ECO:0000313" key="13">
    <source>
        <dbReference type="Proteomes" id="UP001634394"/>
    </source>
</evidence>
<keyword evidence="13" id="KW-1185">Reference proteome</keyword>
<comment type="caution">
    <text evidence="12">The sequence shown here is derived from an EMBL/GenBank/DDBJ whole genome shotgun (WGS) entry which is preliminary data.</text>
</comment>
<feature type="coiled-coil region" evidence="10">
    <location>
        <begin position="202"/>
        <end position="250"/>
    </location>
</feature>
<feature type="coiled-coil region" evidence="10">
    <location>
        <begin position="283"/>
        <end position="380"/>
    </location>
</feature>
<dbReference type="SUPFAM" id="SSF52540">
    <property type="entry name" value="P-loop containing nucleoside triphosphate hydrolases"/>
    <property type="match status" value="1"/>
</dbReference>
<name>A0ABD3VY19_SINWO</name>
<evidence type="ECO:0000256" key="8">
    <source>
        <dbReference type="ARBA" id="ARBA00023054"/>
    </source>
</evidence>
<proteinExistence type="inferred from homology"/>